<keyword evidence="2" id="KW-0378">Hydrolase</keyword>
<feature type="transmembrane region" description="Helical" evidence="1">
    <location>
        <begin position="172"/>
        <end position="194"/>
    </location>
</feature>
<feature type="transmembrane region" description="Helical" evidence="1">
    <location>
        <begin position="248"/>
        <end position="267"/>
    </location>
</feature>
<evidence type="ECO:0000313" key="2">
    <source>
        <dbReference type="EMBL" id="NKE68368.1"/>
    </source>
</evidence>
<name>A0A7X6DJL1_9BURK</name>
<dbReference type="PANTHER" id="PTHR40031:SF1">
    <property type="entry name" value="MEMBRANE-BOUND METAL-DEPENDENT HYDROLASE"/>
    <property type="match status" value="1"/>
</dbReference>
<evidence type="ECO:0000256" key="1">
    <source>
        <dbReference type="SAM" id="Phobius"/>
    </source>
</evidence>
<comment type="caution">
    <text evidence="2">The sequence shown here is derived from an EMBL/GenBank/DDBJ whole genome shotgun (WGS) entry which is preliminary data.</text>
</comment>
<evidence type="ECO:0000313" key="3">
    <source>
        <dbReference type="Proteomes" id="UP000521868"/>
    </source>
</evidence>
<feature type="transmembrane region" description="Helical" evidence="1">
    <location>
        <begin position="103"/>
        <end position="127"/>
    </location>
</feature>
<reference evidence="2 3" key="1">
    <citation type="journal article" date="2020" name="Nature">
        <title>Bacterial chemolithoautotrophy via manganese oxidation.</title>
        <authorList>
            <person name="Yu H."/>
            <person name="Leadbetter J.R."/>
        </authorList>
    </citation>
    <scope>NUCLEOTIDE SEQUENCE [LARGE SCALE GENOMIC DNA]</scope>
    <source>
        <strain evidence="2 3">RBP-1</strain>
    </source>
</reference>
<feature type="transmembrane region" description="Helical" evidence="1">
    <location>
        <begin position="139"/>
        <end position="160"/>
    </location>
</feature>
<proteinExistence type="predicted"/>
<keyword evidence="1" id="KW-0812">Transmembrane</keyword>
<accession>A0A7X6DJL1</accession>
<dbReference type="AlphaFoldDB" id="A0A7X6DJL1"/>
<dbReference type="GO" id="GO:0016787">
    <property type="term" value="F:hydrolase activity"/>
    <property type="evidence" value="ECO:0007669"/>
    <property type="project" value="UniProtKB-KW"/>
</dbReference>
<keyword evidence="1" id="KW-1133">Transmembrane helix</keyword>
<keyword evidence="3" id="KW-1185">Reference proteome</keyword>
<protein>
    <submittedName>
        <fullName evidence="2">Metal-dependent hydrolase</fullName>
    </submittedName>
</protein>
<gene>
    <name evidence="2" type="ORF">RAMLITH_21350</name>
</gene>
<dbReference type="InterPro" id="IPR007404">
    <property type="entry name" value="YdjM-like"/>
</dbReference>
<organism evidence="2 3">
    <name type="scientific">Ramlibacter lithotrophicus</name>
    <dbReference type="NCBI Taxonomy" id="2606681"/>
    <lineage>
        <taxon>Bacteria</taxon>
        <taxon>Pseudomonadati</taxon>
        <taxon>Pseudomonadota</taxon>
        <taxon>Betaproteobacteria</taxon>
        <taxon>Burkholderiales</taxon>
        <taxon>Comamonadaceae</taxon>
        <taxon>Ramlibacter</taxon>
    </lineage>
</organism>
<dbReference type="Proteomes" id="UP000521868">
    <property type="component" value="Unassembled WGS sequence"/>
</dbReference>
<dbReference type="InterPro" id="IPR053170">
    <property type="entry name" value="Transcription_regulator"/>
</dbReference>
<dbReference type="EMBL" id="VTOX01000010">
    <property type="protein sequence ID" value="NKE68368.1"/>
    <property type="molecule type" value="Genomic_DNA"/>
</dbReference>
<keyword evidence="1" id="KW-0472">Membrane</keyword>
<sequence>MPAMGRAWGTGRGRAGCSLEPTENVACTSIHRMDNLTHTLAGVLIGETVSRIAPQAPSGLAPRQRRGLLVVLSAVCSNLPDADVAYTMAAGTRLAYLSQHRGYTHTIVGVAVAAALVILAVELFMRWRRLQPSRSDRQAIVAAVVISLLLHLALDFTNSYGVHPFWPVRNHWIYGDAVFIIEPLLWTCAAPLLFLLRTLLARLLLAVVLAAALGLSFGTQWIIPASGVALAALMAALLYAGWKAPPRVALACAVGAWLAVTAAFFFGSDSAARRVAHEVAQRYPGARLLDHVLTPMPSNPLCWNVIAITMEADRYVMRRAALATSPELLAVQDCPDRTLDAQTSAPMRRLAQPPSAAVRWIDEYQVSRAEFPRVLKAYCEAAILMRFARAPWIAGSNGRWAMGDLRYDREPELGFAEMELTPRPAGCTSAAPPWLEPRPEVIAPVP</sequence>
<dbReference type="Pfam" id="PF04307">
    <property type="entry name" value="YdjM"/>
    <property type="match status" value="1"/>
</dbReference>
<feature type="transmembrane region" description="Helical" evidence="1">
    <location>
        <begin position="199"/>
        <end position="215"/>
    </location>
</feature>
<dbReference type="PANTHER" id="PTHR40031">
    <property type="entry name" value="HYPOTHETICAL MEMBRANE SPANNING PROTEIN"/>
    <property type="match status" value="1"/>
</dbReference>